<name>A0A378TMV8_9MYCO</name>
<evidence type="ECO:0000313" key="1">
    <source>
        <dbReference type="EMBL" id="STZ61894.1"/>
    </source>
</evidence>
<evidence type="ECO:0000313" key="2">
    <source>
        <dbReference type="Proteomes" id="UP000254978"/>
    </source>
</evidence>
<sequence>MPSSRPRWPVVVLSTLLTAELLFAGVVVTRTPEPMAPPAAAAVGAAPGGQREVTLVSLGGIATDPLLRRVADELDAAVDAVELFWGPEWPHEVVIVAAGSDAEFRAQATGVADTSHIAAVTVADSVNPQENSATGQRIVFAPGAVTMSPEALRLVLTHELFHYAARASTAADAPSWITEGVADYVARPTPVGADARWPLPVALPSDADFGAAGDPSLAYDRAWLFARYLADRYGAPALRAFYVRAAGPHHPDPDTALWEVLRVRPVDALRGWQQWCVRNGLA</sequence>
<gene>
    <name evidence="1" type="ORF">NCTC10821_05455</name>
</gene>
<protein>
    <recommendedName>
        <fullName evidence="3">Peptidase</fullName>
    </recommendedName>
</protein>
<accession>A0A378TMV8</accession>
<dbReference type="Proteomes" id="UP000254978">
    <property type="component" value="Unassembled WGS sequence"/>
</dbReference>
<keyword evidence="2" id="KW-1185">Reference proteome</keyword>
<proteinExistence type="predicted"/>
<dbReference type="EMBL" id="UGQT01000001">
    <property type="protein sequence ID" value="STZ61894.1"/>
    <property type="molecule type" value="Genomic_DNA"/>
</dbReference>
<reference evidence="1 2" key="1">
    <citation type="submission" date="2018-06" db="EMBL/GenBank/DDBJ databases">
        <authorList>
            <consortium name="Pathogen Informatics"/>
            <person name="Doyle S."/>
        </authorList>
    </citation>
    <scope>NUCLEOTIDE SEQUENCE [LARGE SCALE GENOMIC DNA]</scope>
    <source>
        <strain evidence="1 2">NCTC10821</strain>
    </source>
</reference>
<dbReference type="OrthoDB" id="5242307at2"/>
<organism evidence="1 2">
    <name type="scientific">Mycolicibacterium tokaiense</name>
    <dbReference type="NCBI Taxonomy" id="39695"/>
    <lineage>
        <taxon>Bacteria</taxon>
        <taxon>Bacillati</taxon>
        <taxon>Actinomycetota</taxon>
        <taxon>Actinomycetes</taxon>
        <taxon>Mycobacteriales</taxon>
        <taxon>Mycobacteriaceae</taxon>
        <taxon>Mycolicibacterium</taxon>
    </lineage>
</organism>
<evidence type="ECO:0008006" key="3">
    <source>
        <dbReference type="Google" id="ProtNLM"/>
    </source>
</evidence>
<dbReference type="AlphaFoldDB" id="A0A378TMV8"/>